<evidence type="ECO:0000256" key="3">
    <source>
        <dbReference type="ARBA" id="ARBA00023163"/>
    </source>
</evidence>
<dbReference type="SMART" id="SM00345">
    <property type="entry name" value="HTH_GNTR"/>
    <property type="match status" value="1"/>
</dbReference>
<dbReference type="InterPro" id="IPR000524">
    <property type="entry name" value="Tscrpt_reg_HTH_GntR"/>
</dbReference>
<evidence type="ECO:0000256" key="1">
    <source>
        <dbReference type="ARBA" id="ARBA00023015"/>
    </source>
</evidence>
<keyword evidence="2" id="KW-0238">DNA-binding</keyword>
<dbReference type="InterPro" id="IPR036390">
    <property type="entry name" value="WH_DNA-bd_sf"/>
</dbReference>
<dbReference type="Pfam" id="PF00392">
    <property type="entry name" value="GntR"/>
    <property type="match status" value="1"/>
</dbReference>
<dbReference type="Gene3D" id="1.10.10.10">
    <property type="entry name" value="Winged helix-like DNA-binding domain superfamily/Winged helix DNA-binding domain"/>
    <property type="match status" value="1"/>
</dbReference>
<dbReference type="InterPro" id="IPR050679">
    <property type="entry name" value="Bact_HTH_transcr_reg"/>
</dbReference>
<dbReference type="RefSeq" id="WP_265674244.1">
    <property type="nucleotide sequence ID" value="NZ_JAKRRY010000007.1"/>
</dbReference>
<dbReference type="InterPro" id="IPR028978">
    <property type="entry name" value="Chorismate_lyase_/UTRA_dom_sf"/>
</dbReference>
<evidence type="ECO:0000313" key="5">
    <source>
        <dbReference type="EMBL" id="MCW8345835.1"/>
    </source>
</evidence>
<dbReference type="PANTHER" id="PTHR44846:SF4">
    <property type="entry name" value="HTH GNTR-TYPE DOMAIN-CONTAINING PROTEIN"/>
    <property type="match status" value="1"/>
</dbReference>
<dbReference type="SUPFAM" id="SSF46785">
    <property type="entry name" value="Winged helix' DNA-binding domain"/>
    <property type="match status" value="1"/>
</dbReference>
<dbReference type="GO" id="GO:0003700">
    <property type="term" value="F:DNA-binding transcription factor activity"/>
    <property type="evidence" value="ECO:0007669"/>
    <property type="project" value="InterPro"/>
</dbReference>
<dbReference type="Pfam" id="PF07702">
    <property type="entry name" value="UTRA"/>
    <property type="match status" value="1"/>
</dbReference>
<dbReference type="InterPro" id="IPR011663">
    <property type="entry name" value="UTRA"/>
</dbReference>
<dbReference type="SUPFAM" id="SSF64288">
    <property type="entry name" value="Chorismate lyase-like"/>
    <property type="match status" value="1"/>
</dbReference>
<dbReference type="EMBL" id="JAKRRY010000007">
    <property type="protein sequence ID" value="MCW8345835.1"/>
    <property type="molecule type" value="Genomic_DNA"/>
</dbReference>
<keyword evidence="1" id="KW-0805">Transcription regulation</keyword>
<dbReference type="GO" id="GO:0003677">
    <property type="term" value="F:DNA binding"/>
    <property type="evidence" value="ECO:0007669"/>
    <property type="project" value="UniProtKB-KW"/>
</dbReference>
<dbReference type="PROSITE" id="PS50949">
    <property type="entry name" value="HTH_GNTR"/>
    <property type="match status" value="1"/>
</dbReference>
<gene>
    <name evidence="5" type="ORF">MD535_07410</name>
</gene>
<sequence length="235" mass="27085">MKKYEFIVQDVISKICQNVITMKLPSERELAESYEVSRFTIRKALEKLESIGIVTVKSGSGIFINGDINNNPLVYNSITENSFKSMSYSKLTLNKRVMDSNEKRVFLLDDDDYIWNVKRLRLIDGKVIQVEEARMPVKLFPKMNDTIIENSLQKHALDIGLDIEQYLTTYRAVNTSKEEAQLLDCKRGAAAMNITNRGFLSNGEVFIVSDIIDINYQCTYHTPFNSKNIQYRDKK</sequence>
<dbReference type="InterPro" id="IPR036388">
    <property type="entry name" value="WH-like_DNA-bd_sf"/>
</dbReference>
<evidence type="ECO:0000256" key="2">
    <source>
        <dbReference type="ARBA" id="ARBA00023125"/>
    </source>
</evidence>
<dbReference type="Gene3D" id="3.40.1410.10">
    <property type="entry name" value="Chorismate lyase-like"/>
    <property type="match status" value="1"/>
</dbReference>
<evidence type="ECO:0000259" key="4">
    <source>
        <dbReference type="PROSITE" id="PS50949"/>
    </source>
</evidence>
<evidence type="ECO:0000313" key="6">
    <source>
        <dbReference type="Proteomes" id="UP001155587"/>
    </source>
</evidence>
<dbReference type="Proteomes" id="UP001155587">
    <property type="component" value="Unassembled WGS sequence"/>
</dbReference>
<organism evidence="5 6">
    <name type="scientific">Vibrio qingdaonensis</name>
    <dbReference type="NCBI Taxonomy" id="2829491"/>
    <lineage>
        <taxon>Bacteria</taxon>
        <taxon>Pseudomonadati</taxon>
        <taxon>Pseudomonadota</taxon>
        <taxon>Gammaproteobacteria</taxon>
        <taxon>Vibrionales</taxon>
        <taxon>Vibrionaceae</taxon>
        <taxon>Vibrio</taxon>
    </lineage>
</organism>
<dbReference type="AlphaFoldDB" id="A0A9X3CM53"/>
<feature type="domain" description="HTH gntR-type" evidence="4">
    <location>
        <begin position="1"/>
        <end position="67"/>
    </location>
</feature>
<proteinExistence type="predicted"/>
<keyword evidence="3" id="KW-0804">Transcription</keyword>
<dbReference type="GO" id="GO:0045892">
    <property type="term" value="P:negative regulation of DNA-templated transcription"/>
    <property type="evidence" value="ECO:0007669"/>
    <property type="project" value="TreeGrafter"/>
</dbReference>
<keyword evidence="6" id="KW-1185">Reference proteome</keyword>
<dbReference type="CDD" id="cd07377">
    <property type="entry name" value="WHTH_GntR"/>
    <property type="match status" value="1"/>
</dbReference>
<dbReference type="SMART" id="SM00866">
    <property type="entry name" value="UTRA"/>
    <property type="match status" value="1"/>
</dbReference>
<accession>A0A9X3CM53</accession>
<dbReference type="PRINTS" id="PR00035">
    <property type="entry name" value="HTHGNTR"/>
</dbReference>
<reference evidence="5" key="1">
    <citation type="submission" date="2022-02" db="EMBL/GenBank/DDBJ databases">
        <title>Vibrio sp. nov, a new bacterium isolated from seawater.</title>
        <authorList>
            <person name="Yuan Y."/>
        </authorList>
    </citation>
    <scope>NUCLEOTIDE SEQUENCE</scope>
    <source>
        <strain evidence="5">ZSDZ65</strain>
    </source>
</reference>
<dbReference type="PANTHER" id="PTHR44846">
    <property type="entry name" value="MANNOSYL-D-GLYCERATE TRANSPORT/METABOLISM SYSTEM REPRESSOR MNGR-RELATED"/>
    <property type="match status" value="1"/>
</dbReference>
<name>A0A9X3CM53_9VIBR</name>
<protein>
    <submittedName>
        <fullName evidence="5">GntR family transcriptional regulator</fullName>
    </submittedName>
</protein>
<comment type="caution">
    <text evidence="5">The sequence shown here is derived from an EMBL/GenBank/DDBJ whole genome shotgun (WGS) entry which is preliminary data.</text>
</comment>